<keyword evidence="1" id="KW-0812">Transmembrane</keyword>
<name>A0A485NWJ7_LYNPA</name>
<dbReference type="AlphaFoldDB" id="A0A485NWJ7"/>
<accession>A0A485NWJ7</accession>
<reference evidence="2 3" key="1">
    <citation type="submission" date="2019-01" db="EMBL/GenBank/DDBJ databases">
        <authorList>
            <person name="Alioto T."/>
            <person name="Alioto T."/>
        </authorList>
    </citation>
    <scope>NUCLEOTIDE SEQUENCE [LARGE SCALE GENOMIC DNA]</scope>
</reference>
<gene>
    <name evidence="2" type="ORF">LYPA_23C017267</name>
</gene>
<protein>
    <submittedName>
        <fullName evidence="2">Protransforming growth factor alpha isoform 1</fullName>
    </submittedName>
</protein>
<keyword evidence="1" id="KW-1133">Transmembrane helix</keyword>
<sequence>MVAANQKKRAITALVIFSIVVLAVLTITCLLTHCYQVRKHCEWCWAPSASM</sequence>
<keyword evidence="3" id="KW-1185">Reference proteome</keyword>
<evidence type="ECO:0000313" key="2">
    <source>
        <dbReference type="EMBL" id="VFV36484.1"/>
    </source>
</evidence>
<keyword evidence="1" id="KW-0472">Membrane</keyword>
<dbReference type="Proteomes" id="UP000386466">
    <property type="component" value="Unassembled WGS sequence"/>
</dbReference>
<feature type="transmembrane region" description="Helical" evidence="1">
    <location>
        <begin position="12"/>
        <end position="33"/>
    </location>
</feature>
<evidence type="ECO:0000313" key="3">
    <source>
        <dbReference type="Proteomes" id="UP000386466"/>
    </source>
</evidence>
<proteinExistence type="predicted"/>
<organism evidence="2 3">
    <name type="scientific">Lynx pardinus</name>
    <name type="common">Iberian lynx</name>
    <name type="synonym">Felis pardina</name>
    <dbReference type="NCBI Taxonomy" id="191816"/>
    <lineage>
        <taxon>Eukaryota</taxon>
        <taxon>Metazoa</taxon>
        <taxon>Chordata</taxon>
        <taxon>Craniata</taxon>
        <taxon>Vertebrata</taxon>
        <taxon>Euteleostomi</taxon>
        <taxon>Mammalia</taxon>
        <taxon>Eutheria</taxon>
        <taxon>Laurasiatheria</taxon>
        <taxon>Carnivora</taxon>
        <taxon>Feliformia</taxon>
        <taxon>Felidae</taxon>
        <taxon>Felinae</taxon>
        <taxon>Lynx</taxon>
    </lineage>
</organism>
<dbReference type="EMBL" id="CAAGRJ010022880">
    <property type="protein sequence ID" value="VFV36484.1"/>
    <property type="molecule type" value="Genomic_DNA"/>
</dbReference>
<evidence type="ECO:0000256" key="1">
    <source>
        <dbReference type="SAM" id="Phobius"/>
    </source>
</evidence>